<dbReference type="STRING" id="3988.B9SG38"/>
<sequence>MKRKKRKRVEEMTDVTSYMLQHNLFSYYGKAISANDEFGFHDGWTSFETKDEDNIQENILWKIEVLQLQVRKLKARIEKVVSENPGKFSSVNRLSMPASGDAMTGSDHNPVSAPEDGDRMCPRSLYTLSQHACDFNMGDLMPDSVVSSHGEVTPLPDMIEGTGQPLGVSDVNTEEENLMHNQAAKEEMQDFKNIASQQAEVAMEKQTVRVSQIENPTDTFVPRVNFGGKTLPKSRSNISNNKRKRGRRKSRRGGWNHKS</sequence>
<dbReference type="InParanoid" id="B9SG38"/>
<keyword evidence="3" id="KW-1185">Reference proteome</keyword>
<dbReference type="EMBL" id="EQ973948">
    <property type="protein sequence ID" value="EEF37454.1"/>
    <property type="molecule type" value="Genomic_DNA"/>
</dbReference>
<name>B9SG38_RICCO</name>
<evidence type="ECO:0000256" key="1">
    <source>
        <dbReference type="SAM" id="MobiDB-lite"/>
    </source>
</evidence>
<dbReference type="AlphaFoldDB" id="B9SG38"/>
<dbReference type="PANTHER" id="PTHR34057">
    <property type="entry name" value="ELONGATION FACTOR"/>
    <property type="match status" value="1"/>
</dbReference>
<organism evidence="2 3">
    <name type="scientific">Ricinus communis</name>
    <name type="common">Castor bean</name>
    <dbReference type="NCBI Taxonomy" id="3988"/>
    <lineage>
        <taxon>Eukaryota</taxon>
        <taxon>Viridiplantae</taxon>
        <taxon>Streptophyta</taxon>
        <taxon>Embryophyta</taxon>
        <taxon>Tracheophyta</taxon>
        <taxon>Spermatophyta</taxon>
        <taxon>Magnoliopsida</taxon>
        <taxon>eudicotyledons</taxon>
        <taxon>Gunneridae</taxon>
        <taxon>Pentapetalae</taxon>
        <taxon>rosids</taxon>
        <taxon>fabids</taxon>
        <taxon>Malpighiales</taxon>
        <taxon>Euphorbiaceae</taxon>
        <taxon>Acalyphoideae</taxon>
        <taxon>Acalypheae</taxon>
        <taxon>Ricinus</taxon>
    </lineage>
</organism>
<accession>B9SG38</accession>
<evidence type="ECO:0000313" key="2">
    <source>
        <dbReference type="EMBL" id="EEF37454.1"/>
    </source>
</evidence>
<protein>
    <submittedName>
        <fullName evidence="2">Uncharacterized protein</fullName>
    </submittedName>
</protein>
<dbReference type="Proteomes" id="UP000008311">
    <property type="component" value="Unassembled WGS sequence"/>
</dbReference>
<feature type="region of interest" description="Disordered" evidence="1">
    <location>
        <begin position="91"/>
        <end position="116"/>
    </location>
</feature>
<dbReference type="PANTHER" id="PTHR34057:SF10">
    <property type="entry name" value="TRANSPOSASE, PTTA_EN_SPM, PLANT"/>
    <property type="match status" value="1"/>
</dbReference>
<feature type="region of interest" description="Disordered" evidence="1">
    <location>
        <begin position="219"/>
        <end position="259"/>
    </location>
</feature>
<feature type="compositionally biased region" description="Basic residues" evidence="1">
    <location>
        <begin position="241"/>
        <end position="259"/>
    </location>
</feature>
<evidence type="ECO:0000313" key="3">
    <source>
        <dbReference type="Proteomes" id="UP000008311"/>
    </source>
</evidence>
<proteinExistence type="predicted"/>
<reference evidence="3" key="1">
    <citation type="journal article" date="2010" name="Nat. Biotechnol.">
        <title>Draft genome sequence of the oilseed species Ricinus communis.</title>
        <authorList>
            <person name="Chan A.P."/>
            <person name="Crabtree J."/>
            <person name="Zhao Q."/>
            <person name="Lorenzi H."/>
            <person name="Orvis J."/>
            <person name="Puiu D."/>
            <person name="Melake-Berhan A."/>
            <person name="Jones K.M."/>
            <person name="Redman J."/>
            <person name="Chen G."/>
            <person name="Cahoon E.B."/>
            <person name="Gedil M."/>
            <person name="Stanke M."/>
            <person name="Haas B.J."/>
            <person name="Wortman J.R."/>
            <person name="Fraser-Liggett C.M."/>
            <person name="Ravel J."/>
            <person name="Rabinowicz P.D."/>
        </authorList>
    </citation>
    <scope>NUCLEOTIDE SEQUENCE [LARGE SCALE GENOMIC DNA]</scope>
    <source>
        <strain evidence="3">cv. Hale</strain>
    </source>
</reference>
<gene>
    <name evidence="2" type="ORF">RCOM_1154950</name>
</gene>
<dbReference type="eggNOG" id="ENOG502QVMR">
    <property type="taxonomic scope" value="Eukaryota"/>
</dbReference>